<reference evidence="2 3" key="1">
    <citation type="journal article" date="2016" name="Nat. Commun.">
        <title>Thousands of microbial genomes shed light on interconnected biogeochemical processes in an aquifer system.</title>
        <authorList>
            <person name="Anantharaman K."/>
            <person name="Brown C.T."/>
            <person name="Hug L.A."/>
            <person name="Sharon I."/>
            <person name="Castelle C.J."/>
            <person name="Probst A.J."/>
            <person name="Thomas B.C."/>
            <person name="Singh A."/>
            <person name="Wilkins M.J."/>
            <person name="Karaoz U."/>
            <person name="Brodie E.L."/>
            <person name="Williams K.H."/>
            <person name="Hubbard S.S."/>
            <person name="Banfield J.F."/>
        </authorList>
    </citation>
    <scope>NUCLEOTIDE SEQUENCE [LARGE SCALE GENOMIC DNA]</scope>
</reference>
<accession>A0A1F7Y1C7</accession>
<dbReference type="GO" id="GO:0004803">
    <property type="term" value="F:transposase activity"/>
    <property type="evidence" value="ECO:0007669"/>
    <property type="project" value="InterPro"/>
</dbReference>
<dbReference type="Proteomes" id="UP000178419">
    <property type="component" value="Unassembled WGS sequence"/>
</dbReference>
<name>A0A1F7Y1C7_9BACT</name>
<dbReference type="InterPro" id="IPR002686">
    <property type="entry name" value="Transposase_17"/>
</dbReference>
<sequence length="231" mass="27414">MEVTNINNMSGKRKEVLATNETYHVFNRTIGGEEIFSGNINMRRIMALTDYYRCPQKLSYSKFKNVLKNEEQIQYLKEVKSLAPLVEIYVFSFMPDHFHFLLRQNLDLGIRVFISNLQNAFAKYYNTKNERQGSLFQKPFKAKRVSSDEILLHVSRYIHLNPVTSYLVEYKNLQSFQWSSYQDYLGLKENDLVNTKFILKITGSKENYEKFVVNQVDYQRKLAKIKKFVHE</sequence>
<dbReference type="SUPFAM" id="SSF143422">
    <property type="entry name" value="Transposase IS200-like"/>
    <property type="match status" value="1"/>
</dbReference>
<dbReference type="GO" id="GO:0003677">
    <property type="term" value="F:DNA binding"/>
    <property type="evidence" value="ECO:0007669"/>
    <property type="project" value="InterPro"/>
</dbReference>
<evidence type="ECO:0000313" key="2">
    <source>
        <dbReference type="EMBL" id="OGM21066.1"/>
    </source>
</evidence>
<feature type="domain" description="Transposase IS200-like" evidence="1">
    <location>
        <begin position="18"/>
        <end position="161"/>
    </location>
</feature>
<gene>
    <name evidence="2" type="ORF">A2714_01910</name>
</gene>
<dbReference type="PANTHER" id="PTHR34322">
    <property type="entry name" value="TRANSPOSASE, Y1_TNP DOMAIN-CONTAINING"/>
    <property type="match status" value="1"/>
</dbReference>
<dbReference type="EMBL" id="MGGE01000027">
    <property type="protein sequence ID" value="OGM21066.1"/>
    <property type="molecule type" value="Genomic_DNA"/>
</dbReference>
<dbReference type="Gene3D" id="3.30.70.1290">
    <property type="entry name" value="Transposase IS200-like"/>
    <property type="match status" value="1"/>
</dbReference>
<dbReference type="SMART" id="SM01321">
    <property type="entry name" value="Y1_Tnp"/>
    <property type="match status" value="1"/>
</dbReference>
<comment type="caution">
    <text evidence="2">The sequence shown here is derived from an EMBL/GenBank/DDBJ whole genome shotgun (WGS) entry which is preliminary data.</text>
</comment>
<dbReference type="PANTHER" id="PTHR34322:SF2">
    <property type="entry name" value="TRANSPOSASE IS200-LIKE DOMAIN-CONTAINING PROTEIN"/>
    <property type="match status" value="1"/>
</dbReference>
<dbReference type="AlphaFoldDB" id="A0A1F7Y1C7"/>
<proteinExistence type="predicted"/>
<protein>
    <recommendedName>
        <fullName evidence="1">Transposase IS200-like domain-containing protein</fullName>
    </recommendedName>
</protein>
<dbReference type="GO" id="GO:0006313">
    <property type="term" value="P:DNA transposition"/>
    <property type="evidence" value="ECO:0007669"/>
    <property type="project" value="InterPro"/>
</dbReference>
<dbReference type="Pfam" id="PF01797">
    <property type="entry name" value="Y1_Tnp"/>
    <property type="match status" value="1"/>
</dbReference>
<dbReference type="InterPro" id="IPR036515">
    <property type="entry name" value="Transposase_17_sf"/>
</dbReference>
<organism evidence="2 3">
    <name type="scientific">Candidatus Woesebacteria bacterium RIFCSPHIGHO2_01_FULL_38_9</name>
    <dbReference type="NCBI Taxonomy" id="1802492"/>
    <lineage>
        <taxon>Bacteria</taxon>
        <taxon>Candidatus Woeseibacteriota</taxon>
    </lineage>
</organism>
<evidence type="ECO:0000259" key="1">
    <source>
        <dbReference type="SMART" id="SM01321"/>
    </source>
</evidence>
<evidence type="ECO:0000313" key="3">
    <source>
        <dbReference type="Proteomes" id="UP000178419"/>
    </source>
</evidence>